<organism evidence="17 18">
    <name type="scientific">Mycoplasmopsis citelli</name>
    <dbReference type="NCBI Taxonomy" id="171281"/>
    <lineage>
        <taxon>Bacteria</taxon>
        <taxon>Bacillati</taxon>
        <taxon>Mycoplasmatota</taxon>
        <taxon>Mycoplasmoidales</taxon>
        <taxon>Metamycoplasmataceae</taxon>
        <taxon>Mycoplasmopsis</taxon>
    </lineage>
</organism>
<evidence type="ECO:0000256" key="12">
    <source>
        <dbReference type="ARBA" id="ARBA00024779"/>
    </source>
</evidence>
<evidence type="ECO:0000313" key="17">
    <source>
        <dbReference type="EMBL" id="VEU74942.1"/>
    </source>
</evidence>
<feature type="binding site" evidence="14">
    <location>
        <position position="661"/>
    </location>
    <ligand>
        <name>Zn(2+)</name>
        <dbReference type="ChEBI" id="CHEBI:29105"/>
    </ligand>
</feature>
<evidence type="ECO:0000256" key="13">
    <source>
        <dbReference type="ARBA" id="ARBA00048300"/>
    </source>
</evidence>
<dbReference type="OrthoDB" id="9803884at2"/>
<dbReference type="PANTHER" id="PTHR11777">
    <property type="entry name" value="ALANYL-TRNA SYNTHETASE"/>
    <property type="match status" value="1"/>
</dbReference>
<keyword evidence="8 14" id="KW-0067">ATP-binding</keyword>
<evidence type="ECO:0000256" key="2">
    <source>
        <dbReference type="ARBA" id="ARBA00022490"/>
    </source>
</evidence>
<dbReference type="GO" id="GO:0004813">
    <property type="term" value="F:alanine-tRNA ligase activity"/>
    <property type="evidence" value="ECO:0007669"/>
    <property type="project" value="UniProtKB-UniRule"/>
</dbReference>
<comment type="cofactor">
    <cofactor evidence="14">
        <name>Zn(2+)</name>
        <dbReference type="ChEBI" id="CHEBI:29105"/>
    </cofactor>
    <text evidence="14">Binds 1 zinc ion per subunit.</text>
</comment>
<comment type="subcellular location">
    <subcellularLocation>
        <location evidence="14">Cytoplasm</location>
    </subcellularLocation>
</comment>
<dbReference type="Gene3D" id="3.10.310.40">
    <property type="match status" value="1"/>
</dbReference>
<keyword evidence="7 14" id="KW-0862">Zinc</keyword>
<evidence type="ECO:0000256" key="3">
    <source>
        <dbReference type="ARBA" id="ARBA00022555"/>
    </source>
</evidence>
<evidence type="ECO:0000259" key="16">
    <source>
        <dbReference type="PROSITE" id="PS50860"/>
    </source>
</evidence>
<dbReference type="InterPro" id="IPR018163">
    <property type="entry name" value="Thr/Ala-tRNA-synth_IIc_edit"/>
</dbReference>
<dbReference type="InterPro" id="IPR050058">
    <property type="entry name" value="Ala-tRNA_ligase"/>
</dbReference>
<evidence type="ECO:0000256" key="15">
    <source>
        <dbReference type="SAM" id="Coils"/>
    </source>
</evidence>
<dbReference type="EMBL" id="LR215036">
    <property type="protein sequence ID" value="VEU74942.1"/>
    <property type="molecule type" value="Genomic_DNA"/>
</dbReference>
<dbReference type="GO" id="GO:0002161">
    <property type="term" value="F:aminoacyl-tRNA deacylase activity"/>
    <property type="evidence" value="ECO:0007669"/>
    <property type="project" value="TreeGrafter"/>
</dbReference>
<keyword evidence="18" id="KW-1185">Reference proteome</keyword>
<comment type="domain">
    <text evidence="14">Consists of three domains; the N-terminal catalytic domain, the editing domain and the C-terminal C-Ala domain. The editing domain removes incorrectly charged amino acids, while the C-Ala domain, along with tRNA(Ala), serves as a bridge to cooperatively bring together the editing and aminoacylation centers thus stimulating deacylation of misacylated tRNAs.</text>
</comment>
<feature type="domain" description="Alanyl-transfer RNA synthetases family profile" evidence="16">
    <location>
        <begin position="1"/>
        <end position="704"/>
    </location>
</feature>
<evidence type="ECO:0000256" key="7">
    <source>
        <dbReference type="ARBA" id="ARBA00022833"/>
    </source>
</evidence>
<feature type="binding site" evidence="14">
    <location>
        <position position="665"/>
    </location>
    <ligand>
        <name>Zn(2+)</name>
        <dbReference type="ChEBI" id="CHEBI:29105"/>
    </ligand>
</feature>
<dbReference type="PROSITE" id="PS50860">
    <property type="entry name" value="AA_TRNA_LIGASE_II_ALA"/>
    <property type="match status" value="1"/>
</dbReference>
<dbReference type="SUPFAM" id="SSF50447">
    <property type="entry name" value="Translation proteins"/>
    <property type="match status" value="1"/>
</dbReference>
<dbReference type="InterPro" id="IPR023033">
    <property type="entry name" value="Ala_tRNA_ligase_euk/bac"/>
</dbReference>
<sequence length="876" mass="100664">MKSSEIREKWLKFFESQGHFIVPSKSLIPHNDPSLLWINSGVATLKDYFSGKKIPPSKRLTNSQKAIRTNDIENVGITARHHTFFEMLGNFSIGDYFKKEAIAFAVDFLVNVLELPKEKLYFTYYYEDLETKNYWISHGFTEEHLIPGDKSTNFWEVGSGPCGPNTEIFYDRGAKYDSRGIELLKKDIENDRYIEIWNIVFSTYNSDGEGNYTELNQKNIDTGAGLERIVSILQDAPTNFDTDLFLPIIQEIEKYTPYQYKINNYFVKDEQQTLINTNFKVIADHMRTVVNAINDGAKPSNVGRGYILRRLIRRSIHKAMQLKINQKLFLHKLVKIIASTLPYDYNITNIEQIILDEEISFSKTIQSGRELLEQHILVNDKLFPGDVAFKLFETYGFPIELTVEILNEQNIQVDMEAYDQAKEKHSEASRGLKLSGMDKVINSLALIDKKLDHFIGYDFEEASTKILKLLTDQDEVTENEGISYLILEKTPFYATSGGQKHDRGYILQNNNKLEILNVFKDKFNNHIHKVQGKVNLNDPVQCFVDKKIRLGLKRNHSGTHLLFCALRTILGSHIEQIGSDNNEERLTFDFPSDEKPSKETIVKIENLVRQYIQKDVKRNYLETTTEKAKAMGAIMTLEEAEYMDPKNIRIVEFEGITADLCGGTHLEHSGMLESFKIVSVEKKAAGIYRIRAISSFEIVNKYLQEQVNLLNEQLQKVIQKNQDLDPKYHIIVLKKENLEEQINYLQNLIETAKEYNKELTKKHSQQNTQINLEQITNILINNNNDVYLFEVPANALKTSVSTLREKHPQALIVGFDSNNMLCIGSKTFNSNKIAQQLFVSFNGKGGGNNLLAMGKCNLKVSQETLLEQIKKLSWEN</sequence>
<evidence type="ECO:0000256" key="1">
    <source>
        <dbReference type="ARBA" id="ARBA00008226"/>
    </source>
</evidence>
<dbReference type="InterPro" id="IPR018162">
    <property type="entry name" value="Ala-tRNA-ligase_IIc_anticod-bd"/>
</dbReference>
<evidence type="ECO:0000256" key="11">
    <source>
        <dbReference type="ARBA" id="ARBA00023146"/>
    </source>
</evidence>
<comment type="catalytic activity">
    <reaction evidence="13 14">
        <text>tRNA(Ala) + L-alanine + ATP = L-alanyl-tRNA(Ala) + AMP + diphosphate</text>
        <dbReference type="Rhea" id="RHEA:12540"/>
        <dbReference type="Rhea" id="RHEA-COMP:9657"/>
        <dbReference type="Rhea" id="RHEA-COMP:9923"/>
        <dbReference type="ChEBI" id="CHEBI:30616"/>
        <dbReference type="ChEBI" id="CHEBI:33019"/>
        <dbReference type="ChEBI" id="CHEBI:57972"/>
        <dbReference type="ChEBI" id="CHEBI:78442"/>
        <dbReference type="ChEBI" id="CHEBI:78497"/>
        <dbReference type="ChEBI" id="CHEBI:456215"/>
        <dbReference type="EC" id="6.1.1.7"/>
    </reaction>
</comment>
<keyword evidence="11 14" id="KW-0030">Aminoacyl-tRNA synthetase</keyword>
<dbReference type="GO" id="GO:0000049">
    <property type="term" value="F:tRNA binding"/>
    <property type="evidence" value="ECO:0007669"/>
    <property type="project" value="UniProtKB-KW"/>
</dbReference>
<dbReference type="Pfam" id="PF01411">
    <property type="entry name" value="tRNA-synt_2c"/>
    <property type="match status" value="1"/>
</dbReference>
<dbReference type="Gene3D" id="2.40.30.130">
    <property type="match status" value="1"/>
</dbReference>
<dbReference type="Pfam" id="PF07973">
    <property type="entry name" value="tRNA_SAD"/>
    <property type="match status" value="1"/>
</dbReference>
<keyword evidence="10 14" id="KW-0648">Protein biosynthesis</keyword>
<dbReference type="KEGG" id="mcit:NCTC10181_00812"/>
<evidence type="ECO:0000313" key="18">
    <source>
        <dbReference type="Proteomes" id="UP000290985"/>
    </source>
</evidence>
<dbReference type="FunFam" id="3.30.930.10:FF:000046">
    <property type="entry name" value="Alanine--tRNA ligase"/>
    <property type="match status" value="1"/>
</dbReference>
<proteinExistence type="inferred from homology"/>
<dbReference type="InterPro" id="IPR002318">
    <property type="entry name" value="Ala-tRNA-lgiase_IIc"/>
</dbReference>
<gene>
    <name evidence="14 17" type="primary">alaS</name>
    <name evidence="17" type="ORF">NCTC10181_00812</name>
</gene>
<protein>
    <recommendedName>
        <fullName evidence="14">Alanine--tRNA ligase</fullName>
        <ecNumber evidence="14">6.1.1.7</ecNumber>
    </recommendedName>
    <alternativeName>
        <fullName evidence="14">Alanyl-tRNA synthetase</fullName>
        <shortName evidence="14">AlaRS</shortName>
    </alternativeName>
</protein>
<keyword evidence="2 14" id="KW-0963">Cytoplasm</keyword>
<reference evidence="17 18" key="1">
    <citation type="submission" date="2019-01" db="EMBL/GenBank/DDBJ databases">
        <authorList>
            <consortium name="Pathogen Informatics"/>
        </authorList>
    </citation>
    <scope>NUCLEOTIDE SEQUENCE [LARGE SCALE GENOMIC DNA]</scope>
    <source>
        <strain evidence="17 18">NCTC10181</strain>
    </source>
</reference>
<evidence type="ECO:0000256" key="14">
    <source>
        <dbReference type="HAMAP-Rule" id="MF_00036"/>
    </source>
</evidence>
<keyword evidence="3 14" id="KW-0820">tRNA-binding</keyword>
<dbReference type="AlphaFoldDB" id="A0A449B2X5"/>
<evidence type="ECO:0000256" key="4">
    <source>
        <dbReference type="ARBA" id="ARBA00022598"/>
    </source>
</evidence>
<accession>A0A449B2X5</accession>
<dbReference type="InterPro" id="IPR045864">
    <property type="entry name" value="aa-tRNA-synth_II/BPL/LPL"/>
</dbReference>
<feature type="binding site" evidence="14">
    <location>
        <position position="556"/>
    </location>
    <ligand>
        <name>Zn(2+)</name>
        <dbReference type="ChEBI" id="CHEBI:29105"/>
    </ligand>
</feature>
<dbReference type="PRINTS" id="PR00980">
    <property type="entry name" value="TRNASYNTHALA"/>
</dbReference>
<comment type="similarity">
    <text evidence="1 14">Belongs to the class-II aminoacyl-tRNA synthetase family.</text>
</comment>
<dbReference type="SUPFAM" id="SSF55681">
    <property type="entry name" value="Class II aaRS and biotin synthetases"/>
    <property type="match status" value="1"/>
</dbReference>
<dbReference type="RefSeq" id="WP_129725720.1">
    <property type="nucleotide sequence ID" value="NZ_LR215036.1"/>
</dbReference>
<comment type="function">
    <text evidence="12 14">Catalyzes the attachment of alanine to tRNA(Ala) in a two-step reaction: alanine is first activated by ATP to form Ala-AMP and then transferred to the acceptor end of tRNA(Ala). Also edits incorrectly charged Ser-tRNA(Ala) and Gly-tRNA(Ala) via its editing domain.</text>
</comment>
<dbReference type="SUPFAM" id="SSF101353">
    <property type="entry name" value="Putative anticodon-binding domain of alanyl-tRNA synthetase (AlaRS)"/>
    <property type="match status" value="1"/>
</dbReference>
<dbReference type="InterPro" id="IPR018165">
    <property type="entry name" value="Ala-tRNA-synth_IIc_core"/>
</dbReference>
<name>A0A449B2X5_9BACT</name>
<evidence type="ECO:0000256" key="5">
    <source>
        <dbReference type="ARBA" id="ARBA00022723"/>
    </source>
</evidence>
<dbReference type="SUPFAM" id="SSF55186">
    <property type="entry name" value="ThrRS/AlaRS common domain"/>
    <property type="match status" value="1"/>
</dbReference>
<evidence type="ECO:0000256" key="8">
    <source>
        <dbReference type="ARBA" id="ARBA00022840"/>
    </source>
</evidence>
<dbReference type="InterPro" id="IPR018164">
    <property type="entry name" value="Ala-tRNA-synth_IIc_N"/>
</dbReference>
<feature type="binding site" evidence="14">
    <location>
        <position position="560"/>
    </location>
    <ligand>
        <name>Zn(2+)</name>
        <dbReference type="ChEBI" id="CHEBI:29105"/>
    </ligand>
</feature>
<feature type="coiled-coil region" evidence="15">
    <location>
        <begin position="700"/>
        <end position="765"/>
    </location>
</feature>
<evidence type="ECO:0000256" key="10">
    <source>
        <dbReference type="ARBA" id="ARBA00022917"/>
    </source>
</evidence>
<keyword evidence="6 14" id="KW-0547">Nucleotide-binding</keyword>
<dbReference type="CDD" id="cd00673">
    <property type="entry name" value="AlaRS_core"/>
    <property type="match status" value="1"/>
</dbReference>
<dbReference type="Proteomes" id="UP000290985">
    <property type="component" value="Chromosome"/>
</dbReference>
<keyword evidence="5 14" id="KW-0479">Metal-binding</keyword>
<dbReference type="FunFam" id="3.30.980.10:FF:000004">
    <property type="entry name" value="Alanine--tRNA ligase, cytoplasmic"/>
    <property type="match status" value="1"/>
</dbReference>
<dbReference type="GO" id="GO:0005524">
    <property type="term" value="F:ATP binding"/>
    <property type="evidence" value="ECO:0007669"/>
    <property type="project" value="UniProtKB-UniRule"/>
</dbReference>
<dbReference type="GO" id="GO:0005829">
    <property type="term" value="C:cytosol"/>
    <property type="evidence" value="ECO:0007669"/>
    <property type="project" value="TreeGrafter"/>
</dbReference>
<dbReference type="GO" id="GO:0008270">
    <property type="term" value="F:zinc ion binding"/>
    <property type="evidence" value="ECO:0007669"/>
    <property type="project" value="UniProtKB-UniRule"/>
</dbReference>
<dbReference type="NCBIfam" id="TIGR00344">
    <property type="entry name" value="alaS"/>
    <property type="match status" value="1"/>
</dbReference>
<dbReference type="InterPro" id="IPR012947">
    <property type="entry name" value="tRNA_SAD"/>
</dbReference>
<dbReference type="GO" id="GO:0006419">
    <property type="term" value="P:alanyl-tRNA aminoacylation"/>
    <property type="evidence" value="ECO:0007669"/>
    <property type="project" value="UniProtKB-UniRule"/>
</dbReference>
<keyword evidence="4 14" id="KW-0436">Ligase</keyword>
<dbReference type="EC" id="6.1.1.7" evidence="14"/>
<dbReference type="PANTHER" id="PTHR11777:SF9">
    <property type="entry name" value="ALANINE--TRNA LIGASE, CYTOPLASMIC"/>
    <property type="match status" value="1"/>
</dbReference>
<dbReference type="InterPro" id="IPR009000">
    <property type="entry name" value="Transl_B-barrel_sf"/>
</dbReference>
<keyword evidence="15" id="KW-0175">Coiled coil</keyword>
<dbReference type="Gene3D" id="3.30.980.10">
    <property type="entry name" value="Threonyl-trna Synthetase, Chain A, domain 2"/>
    <property type="match status" value="1"/>
</dbReference>
<dbReference type="HAMAP" id="MF_00036_B">
    <property type="entry name" value="Ala_tRNA_synth_B"/>
    <property type="match status" value="1"/>
</dbReference>
<evidence type="ECO:0000256" key="9">
    <source>
        <dbReference type="ARBA" id="ARBA00022884"/>
    </source>
</evidence>
<dbReference type="SMART" id="SM00863">
    <property type="entry name" value="tRNA_SAD"/>
    <property type="match status" value="1"/>
</dbReference>
<keyword evidence="9 14" id="KW-0694">RNA-binding</keyword>
<dbReference type="Gene3D" id="3.30.930.10">
    <property type="entry name" value="Bira Bifunctional Protein, Domain 2"/>
    <property type="match status" value="1"/>
</dbReference>
<evidence type="ECO:0000256" key="6">
    <source>
        <dbReference type="ARBA" id="ARBA00022741"/>
    </source>
</evidence>